<feature type="domain" description="DUF4220" evidence="3">
    <location>
        <begin position="50"/>
        <end position="363"/>
    </location>
</feature>
<evidence type="ECO:0000313" key="4">
    <source>
        <dbReference type="EMBL" id="CAL4981392.1"/>
    </source>
</evidence>
<feature type="transmembrane region" description="Helical" evidence="2">
    <location>
        <begin position="48"/>
        <end position="68"/>
    </location>
</feature>
<dbReference type="Proteomes" id="UP001497457">
    <property type="component" value="Chromosome 21rd"/>
</dbReference>
<dbReference type="EMBL" id="OZ075131">
    <property type="protein sequence ID" value="CAL4981392.1"/>
    <property type="molecule type" value="Genomic_DNA"/>
</dbReference>
<feature type="transmembrane region" description="Helical" evidence="2">
    <location>
        <begin position="14"/>
        <end position="36"/>
    </location>
</feature>
<organism evidence="4 5">
    <name type="scientific">Urochloa decumbens</name>
    <dbReference type="NCBI Taxonomy" id="240449"/>
    <lineage>
        <taxon>Eukaryota</taxon>
        <taxon>Viridiplantae</taxon>
        <taxon>Streptophyta</taxon>
        <taxon>Embryophyta</taxon>
        <taxon>Tracheophyta</taxon>
        <taxon>Spermatophyta</taxon>
        <taxon>Magnoliopsida</taxon>
        <taxon>Liliopsida</taxon>
        <taxon>Poales</taxon>
        <taxon>Poaceae</taxon>
        <taxon>PACMAD clade</taxon>
        <taxon>Panicoideae</taxon>
        <taxon>Panicodae</taxon>
        <taxon>Paniceae</taxon>
        <taxon>Melinidinae</taxon>
        <taxon>Urochloa</taxon>
    </lineage>
</organism>
<proteinExistence type="predicted"/>
<keyword evidence="2" id="KW-0472">Membrane</keyword>
<keyword evidence="5" id="KW-1185">Reference proteome</keyword>
<reference evidence="5" key="1">
    <citation type="submission" date="2024-06" db="EMBL/GenBank/DDBJ databases">
        <authorList>
            <person name="Ryan C."/>
        </authorList>
    </citation>
    <scope>NUCLEOTIDE SEQUENCE [LARGE SCALE GENOMIC DNA]</scope>
</reference>
<evidence type="ECO:0000259" key="3">
    <source>
        <dbReference type="Pfam" id="PF13968"/>
    </source>
</evidence>
<feature type="compositionally biased region" description="Basic and acidic residues" evidence="1">
    <location>
        <begin position="526"/>
        <end position="535"/>
    </location>
</feature>
<dbReference type="InterPro" id="IPR007658">
    <property type="entry name" value="DUF594"/>
</dbReference>
<sequence>MFDVWSAVHWWEDWQLRILVLGSLGLQWFLMLAAPMRKYIIPRFFRTCIWLAYVSSDALAIYALATLFNRHAKATTSSSCSGGIASILEVLWAPVLLIHLGGQEELTAYTIEDNEMWTRHTVTLVSQVAVALYAFYKSWPSCGVDWKLLASAILLFVIGVVSFSEKPFALNRASINRLASVSARVQGTKKPSRWGVYLDDLMFSDWYKFFTKSEDKQATGGHWYNCFTKSEDKKSGGGKVVLSEGDKVYMILSDLSLSATADDLVQRRKADKKEDVLGTLGIKAAQELKRWLRGAFGFIYTRANVVVHPVYLTYHLLVVPILHIAALTLFATSDKHEFNRTDVKTTYILLCFTAALDVLAVFIRQLLYMVLSKAGVPPLCETLPGYNIMQEVLRSGTDEEMERLAVKCRGCKEKYFDCRAGGNYKLYNDVMAQVMGYLVDESTGRRDLASYRIFNVPHLAPETPVEVERDEVIWLGPGFPDKNLCTKPNKAIDDDTEEIRVMVSPGAGSSSSFTATEHGRSAAPSKLDEAQLQHAETRGAAVATARWYQQPIWVTGQEMRQEAAAGGKKSSRTNWVLSESLQRHCGPEIRRTLRGSFDRCVLIWHIATDLCSRMDPEFYEEGPGRMPMRIHRKKGAAAISNYMAHLLTSRPDMLLTGSRRHLVTEAMLEMRFILKELGNGGQPPSPNDIRDIIDKGMRYKEGDSFPKNEEEEERSFFQIPQACRLAKELLDIDSQKRSSVMFNVWVGMLFYSASMCRGYLHAKSLGEGGEFLSLVWLVLSLKNGKTLADKLQMPDDEDTLA</sequence>
<evidence type="ECO:0000313" key="5">
    <source>
        <dbReference type="Proteomes" id="UP001497457"/>
    </source>
</evidence>
<dbReference type="Pfam" id="PF13968">
    <property type="entry name" value="DUF4220"/>
    <property type="match status" value="1"/>
</dbReference>
<accession>A0ABC9ALC0</accession>
<feature type="transmembrane region" description="Helical" evidence="2">
    <location>
        <begin position="345"/>
        <end position="363"/>
    </location>
</feature>
<feature type="transmembrane region" description="Helical" evidence="2">
    <location>
        <begin position="311"/>
        <end position="333"/>
    </location>
</feature>
<feature type="region of interest" description="Disordered" evidence="1">
    <location>
        <begin position="505"/>
        <end position="535"/>
    </location>
</feature>
<reference evidence="4 5" key="2">
    <citation type="submission" date="2024-10" db="EMBL/GenBank/DDBJ databases">
        <authorList>
            <person name="Ryan C."/>
        </authorList>
    </citation>
    <scope>NUCLEOTIDE SEQUENCE [LARGE SCALE GENOMIC DNA]</scope>
</reference>
<evidence type="ECO:0000256" key="1">
    <source>
        <dbReference type="SAM" id="MobiDB-lite"/>
    </source>
</evidence>
<dbReference type="InterPro" id="IPR025315">
    <property type="entry name" value="DUF4220"/>
</dbReference>
<dbReference type="AlphaFoldDB" id="A0ABC9ALC0"/>
<name>A0ABC9ALC0_9POAL</name>
<gene>
    <name evidence="4" type="ORF">URODEC1_LOCUS56108</name>
</gene>
<dbReference type="PANTHER" id="PTHR31325">
    <property type="entry name" value="OS01G0798800 PROTEIN-RELATED"/>
    <property type="match status" value="1"/>
</dbReference>
<dbReference type="Pfam" id="PF04578">
    <property type="entry name" value="DUF594"/>
    <property type="match status" value="1"/>
</dbReference>
<evidence type="ECO:0000256" key="2">
    <source>
        <dbReference type="SAM" id="Phobius"/>
    </source>
</evidence>
<protein>
    <recommendedName>
        <fullName evidence="3">DUF4220 domain-containing protein</fullName>
    </recommendedName>
</protein>
<keyword evidence="2" id="KW-0812">Transmembrane</keyword>
<keyword evidence="2" id="KW-1133">Transmembrane helix</keyword>